<dbReference type="KEGG" id="gom:D7316_01069"/>
<dbReference type="EMBL" id="CP033972">
    <property type="protein sequence ID" value="AZG44483.1"/>
    <property type="molecule type" value="Genomic_DNA"/>
</dbReference>
<evidence type="ECO:0000313" key="1">
    <source>
        <dbReference type="EMBL" id="AZG44483.1"/>
    </source>
</evidence>
<proteinExistence type="predicted"/>
<dbReference type="OrthoDB" id="4374340at2"/>
<accession>A0A3G8JHK8</accession>
<dbReference type="AlphaFoldDB" id="A0A3G8JHK8"/>
<keyword evidence="2" id="KW-1185">Reference proteome</keyword>
<evidence type="ECO:0000313" key="2">
    <source>
        <dbReference type="Proteomes" id="UP000271469"/>
    </source>
</evidence>
<sequence length="132" mass="14005">MARELVTGMTFTTSDEVVVDTALLAGFADVLGSRSDTFAVPVIFRVTVILAHEAMDSGTVPSDGIVHTAESLRVRRQPRVGDRLTGLLTVEEIHHRGGATQLLVRSDIMADGEVAPIAVTTSTLAFRTEGTG</sequence>
<protein>
    <submittedName>
        <fullName evidence="1">Uncharacterized protein</fullName>
    </submittedName>
</protein>
<dbReference type="InterPro" id="IPR029069">
    <property type="entry name" value="HotDog_dom_sf"/>
</dbReference>
<name>A0A3G8JHK8_9ACTN</name>
<dbReference type="Gene3D" id="3.10.129.10">
    <property type="entry name" value="Hotdog Thioesterase"/>
    <property type="match status" value="1"/>
</dbReference>
<organism evidence="1 2">
    <name type="scientific">Gordonia insulae</name>
    <dbReference type="NCBI Taxonomy" id="2420509"/>
    <lineage>
        <taxon>Bacteria</taxon>
        <taxon>Bacillati</taxon>
        <taxon>Actinomycetota</taxon>
        <taxon>Actinomycetes</taxon>
        <taxon>Mycobacteriales</taxon>
        <taxon>Gordoniaceae</taxon>
        <taxon>Gordonia</taxon>
    </lineage>
</organism>
<reference evidence="1 2" key="1">
    <citation type="submission" date="2018-11" db="EMBL/GenBank/DDBJ databases">
        <title>Gordonia insulae sp. nov., isolated from an island soil.</title>
        <authorList>
            <person name="Kim Y.S."/>
            <person name="Kim S.B."/>
        </authorList>
    </citation>
    <scope>NUCLEOTIDE SEQUENCE [LARGE SCALE GENOMIC DNA]</scope>
    <source>
        <strain evidence="1 2">MMS17-SY073</strain>
    </source>
</reference>
<dbReference type="Proteomes" id="UP000271469">
    <property type="component" value="Chromosome"/>
</dbReference>
<gene>
    <name evidence="1" type="ORF">D7316_01069</name>
</gene>
<dbReference type="SUPFAM" id="SSF54637">
    <property type="entry name" value="Thioesterase/thiol ester dehydrase-isomerase"/>
    <property type="match status" value="1"/>
</dbReference>